<dbReference type="PROSITE" id="PS50104">
    <property type="entry name" value="TIR"/>
    <property type="match status" value="1"/>
</dbReference>
<dbReference type="InterPro" id="IPR000157">
    <property type="entry name" value="TIR_dom"/>
</dbReference>
<dbReference type="EMBL" id="LKCM01000303">
    <property type="protein sequence ID" value="KPQ41796.1"/>
    <property type="molecule type" value="Genomic_DNA"/>
</dbReference>
<dbReference type="GO" id="GO:0007165">
    <property type="term" value="P:signal transduction"/>
    <property type="evidence" value="ECO:0007669"/>
    <property type="project" value="InterPro"/>
</dbReference>
<dbReference type="InterPro" id="IPR007111">
    <property type="entry name" value="NACHT_NTPase"/>
</dbReference>
<dbReference type="SUPFAM" id="SSF52540">
    <property type="entry name" value="P-loop containing nucleoside triphosphate hydrolases"/>
    <property type="match status" value="1"/>
</dbReference>
<name>A0A0P8C577_9EURY</name>
<dbReference type="PATRIC" id="fig|1719120.3.peg.3962"/>
<dbReference type="InterPro" id="IPR035897">
    <property type="entry name" value="Toll_tir_struct_dom_sf"/>
</dbReference>
<dbReference type="Proteomes" id="UP000050360">
    <property type="component" value="Unassembled WGS sequence"/>
</dbReference>
<evidence type="ECO:0000313" key="3">
    <source>
        <dbReference type="Proteomes" id="UP000050360"/>
    </source>
</evidence>
<feature type="domain" description="TIR" evidence="1">
    <location>
        <begin position="7"/>
        <end position="143"/>
    </location>
</feature>
<reference evidence="2 3" key="1">
    <citation type="submission" date="2015-09" db="EMBL/GenBank/DDBJ databases">
        <title>A metagenomics-based metabolic model of nitrate-dependent anaerobic oxidation of methane by Methanoperedens-like archaea.</title>
        <authorList>
            <person name="Arshad A."/>
            <person name="Speth D.R."/>
            <person name="De Graaf R.M."/>
            <person name="Op Den Camp H.J."/>
            <person name="Jetten M.S."/>
            <person name="Welte C.U."/>
        </authorList>
    </citation>
    <scope>NUCLEOTIDE SEQUENCE [LARGE SCALE GENOMIC DNA]</scope>
</reference>
<dbReference type="AlphaFoldDB" id="A0A0P8C577"/>
<accession>A0A0P8C577</accession>
<dbReference type="Pfam" id="PF05729">
    <property type="entry name" value="NACHT"/>
    <property type="match status" value="1"/>
</dbReference>
<dbReference type="InterPro" id="IPR027417">
    <property type="entry name" value="P-loop_NTPase"/>
</dbReference>
<sequence length="430" mass="48164">MENNVVTKPTVFISYSHKDEAWKDRIVIHLGALAQEGILDTWDDRHICAGADWKKEIEDALKKASAAVLLVSADFLNSKFILDEEVPKLLERREKEGLRIFPVVIRPCAWKRIKWLSRMNLHPRDGKPLIGGTEFQIETDLAAIAEEIANIVGHAAEISKEGRYLPLPPEKISLAKLPSTNPELFGREKELKLLDDAWKNPKTNIICFVAWGGVGKTALVNSWLGRMRADNFRGAERVFGWSFYSQGASEGKQASADLFIASALRWFGDPDPTKGSPWDKGVRLAEFIRKQHTLLILDGLEPLQNPPGEGQGQIKDPALKTLLRELANHNPGLCVITTRMEVDDIKEFIRTSVQNIPLEHLSDEAGAELLLHLGAKGKEDELKQAVCEYEGHALALMLLGSYLKVVYDGDISQRDKISKLMNEPDRENMP</sequence>
<protein>
    <recommendedName>
        <fullName evidence="1">TIR domain-containing protein</fullName>
    </recommendedName>
</protein>
<organism evidence="2 3">
    <name type="scientific">Candidatus Methanoperedens nitratireducens</name>
    <dbReference type="NCBI Taxonomy" id="1392998"/>
    <lineage>
        <taxon>Archaea</taxon>
        <taxon>Methanobacteriati</taxon>
        <taxon>Methanobacteriota</taxon>
        <taxon>Stenosarchaea group</taxon>
        <taxon>Methanomicrobia</taxon>
        <taxon>Methanosarcinales</taxon>
        <taxon>ANME-2 cluster</taxon>
        <taxon>Candidatus Methanoperedentaceae</taxon>
        <taxon>Candidatus Methanoperedens</taxon>
    </lineage>
</organism>
<comment type="caution">
    <text evidence="2">The sequence shown here is derived from an EMBL/GenBank/DDBJ whole genome shotgun (WGS) entry which is preliminary data.</text>
</comment>
<dbReference type="SUPFAM" id="SSF52200">
    <property type="entry name" value="Toll/Interleukin receptor TIR domain"/>
    <property type="match status" value="1"/>
</dbReference>
<gene>
    <name evidence="2" type="ORF">MPEBLZ_03651</name>
</gene>
<dbReference type="Gene3D" id="3.40.50.10140">
    <property type="entry name" value="Toll/interleukin-1 receptor homology (TIR) domain"/>
    <property type="match status" value="1"/>
</dbReference>
<dbReference type="SMART" id="SM00255">
    <property type="entry name" value="TIR"/>
    <property type="match status" value="1"/>
</dbReference>
<dbReference type="Gene3D" id="3.40.50.300">
    <property type="entry name" value="P-loop containing nucleotide triphosphate hydrolases"/>
    <property type="match status" value="1"/>
</dbReference>
<proteinExistence type="predicted"/>
<evidence type="ECO:0000313" key="2">
    <source>
        <dbReference type="EMBL" id="KPQ41796.1"/>
    </source>
</evidence>
<evidence type="ECO:0000259" key="1">
    <source>
        <dbReference type="PROSITE" id="PS50104"/>
    </source>
</evidence>
<dbReference type="Pfam" id="PF13676">
    <property type="entry name" value="TIR_2"/>
    <property type="match status" value="1"/>
</dbReference>